<evidence type="ECO:0000313" key="1">
    <source>
        <dbReference type="EMBL" id="MFD1184871.1"/>
    </source>
</evidence>
<gene>
    <name evidence="1" type="ORF">ACFQ2O_01550</name>
</gene>
<dbReference type="RefSeq" id="WP_377522362.1">
    <property type="nucleotide sequence ID" value="NZ_JBHTLD010000007.1"/>
</dbReference>
<proteinExistence type="predicted"/>
<dbReference type="EMBL" id="JBHTLD010000007">
    <property type="protein sequence ID" value="MFD1184871.1"/>
    <property type="molecule type" value="Genomic_DNA"/>
</dbReference>
<accession>A0ABW3SLP5</accession>
<keyword evidence="2" id="KW-1185">Reference proteome</keyword>
<dbReference type="Proteomes" id="UP001597094">
    <property type="component" value="Unassembled WGS sequence"/>
</dbReference>
<organism evidence="1 2">
    <name type="scientific">Pontibacter rugosus</name>
    <dbReference type="NCBI Taxonomy" id="1745966"/>
    <lineage>
        <taxon>Bacteria</taxon>
        <taxon>Pseudomonadati</taxon>
        <taxon>Bacteroidota</taxon>
        <taxon>Cytophagia</taxon>
        <taxon>Cytophagales</taxon>
        <taxon>Hymenobacteraceae</taxon>
        <taxon>Pontibacter</taxon>
    </lineage>
</organism>
<comment type="caution">
    <text evidence="1">The sequence shown here is derived from an EMBL/GenBank/DDBJ whole genome shotgun (WGS) entry which is preliminary data.</text>
</comment>
<reference evidence="2" key="1">
    <citation type="journal article" date="2019" name="Int. J. Syst. Evol. Microbiol.">
        <title>The Global Catalogue of Microorganisms (GCM) 10K type strain sequencing project: providing services to taxonomists for standard genome sequencing and annotation.</title>
        <authorList>
            <consortium name="The Broad Institute Genomics Platform"/>
            <consortium name="The Broad Institute Genome Sequencing Center for Infectious Disease"/>
            <person name="Wu L."/>
            <person name="Ma J."/>
        </authorList>
    </citation>
    <scope>NUCLEOTIDE SEQUENCE [LARGE SCALE GENOMIC DNA]</scope>
    <source>
        <strain evidence="2">JCM 31319</strain>
    </source>
</reference>
<protein>
    <submittedName>
        <fullName evidence="1">Uncharacterized protein</fullName>
    </submittedName>
</protein>
<sequence>MRRIRLFFRNLRLLASTDLSAQQFTSNSEVGYWLDKEKTLVREIEEIQHARKARAYMPELEARREKLLNKFLLEGGE</sequence>
<evidence type="ECO:0000313" key="2">
    <source>
        <dbReference type="Proteomes" id="UP001597094"/>
    </source>
</evidence>
<name>A0ABW3SLP5_9BACT</name>